<evidence type="ECO:0000256" key="6">
    <source>
        <dbReference type="ARBA" id="ARBA00023015"/>
    </source>
</evidence>
<name>A0A8C2IMA2_CYPCA</name>
<evidence type="ECO:0000256" key="7">
    <source>
        <dbReference type="ARBA" id="ARBA00023163"/>
    </source>
</evidence>
<evidence type="ECO:0000256" key="4">
    <source>
        <dbReference type="ARBA" id="ARBA00022771"/>
    </source>
</evidence>
<dbReference type="PANTHER" id="PTHR23233">
    <property type="entry name" value="SAL-LIKE PROTEIN"/>
    <property type="match status" value="1"/>
</dbReference>
<evidence type="ECO:0000256" key="3">
    <source>
        <dbReference type="ARBA" id="ARBA00022737"/>
    </source>
</evidence>
<dbReference type="GO" id="GO:0000981">
    <property type="term" value="F:DNA-binding transcription factor activity, RNA polymerase II-specific"/>
    <property type="evidence" value="ECO:0007669"/>
    <property type="project" value="TreeGrafter"/>
</dbReference>
<proteinExistence type="predicted"/>
<evidence type="ECO:0000256" key="5">
    <source>
        <dbReference type="ARBA" id="ARBA00022833"/>
    </source>
</evidence>
<sequence length="142" mass="15733">MGTHMWNNTPARRGRRLSVENPIALLGGDALKFSEAFQKDLAARAMNVDQNFWSRYAAAITNGLAMRNNEISVIQSGGVPQLPAITVATDKASTGNSPPITAMEKTGLERVMYYSLTSHCFAAMHWMQTVYFHANQVHHHES</sequence>
<organism evidence="9 10">
    <name type="scientific">Cyprinus carpio</name>
    <name type="common">Common carp</name>
    <dbReference type="NCBI Taxonomy" id="7962"/>
    <lineage>
        <taxon>Eukaryota</taxon>
        <taxon>Metazoa</taxon>
        <taxon>Chordata</taxon>
        <taxon>Craniata</taxon>
        <taxon>Vertebrata</taxon>
        <taxon>Euteleostomi</taxon>
        <taxon>Actinopterygii</taxon>
        <taxon>Neopterygii</taxon>
        <taxon>Teleostei</taxon>
        <taxon>Ostariophysi</taxon>
        <taxon>Cypriniformes</taxon>
        <taxon>Cyprinidae</taxon>
        <taxon>Cyprininae</taxon>
        <taxon>Cyprinus</taxon>
    </lineage>
</organism>
<keyword evidence="2" id="KW-0479">Metal-binding</keyword>
<dbReference type="PANTHER" id="PTHR23233:SF46">
    <property type="entry name" value="SAL-LIKE PROTEIN 3"/>
    <property type="match status" value="1"/>
</dbReference>
<accession>A0A8C2IMA2</accession>
<evidence type="ECO:0000256" key="8">
    <source>
        <dbReference type="ARBA" id="ARBA00023242"/>
    </source>
</evidence>
<dbReference type="AlphaFoldDB" id="A0A8C2IMA2"/>
<protein>
    <submittedName>
        <fullName evidence="9">Uncharacterized protein</fullName>
    </submittedName>
</protein>
<dbReference type="Ensembl" id="ENSCCRT00020089673.1">
    <property type="protein sequence ID" value="ENSCCRP00020081914.1"/>
    <property type="gene ID" value="ENSCCRG00020037845.1"/>
</dbReference>
<keyword evidence="8" id="KW-0539">Nucleus</keyword>
<evidence type="ECO:0000256" key="1">
    <source>
        <dbReference type="ARBA" id="ARBA00004123"/>
    </source>
</evidence>
<dbReference type="InterPro" id="IPR051565">
    <property type="entry name" value="Sal_C2H2-zinc-finger"/>
</dbReference>
<evidence type="ECO:0000256" key="2">
    <source>
        <dbReference type="ARBA" id="ARBA00022723"/>
    </source>
</evidence>
<reference evidence="9" key="1">
    <citation type="submission" date="2025-08" db="UniProtKB">
        <authorList>
            <consortium name="Ensembl"/>
        </authorList>
    </citation>
    <scope>IDENTIFICATION</scope>
</reference>
<comment type="subcellular location">
    <subcellularLocation>
        <location evidence="1">Nucleus</location>
    </subcellularLocation>
</comment>
<dbReference type="GO" id="GO:0000978">
    <property type="term" value="F:RNA polymerase II cis-regulatory region sequence-specific DNA binding"/>
    <property type="evidence" value="ECO:0007669"/>
    <property type="project" value="TreeGrafter"/>
</dbReference>
<evidence type="ECO:0000313" key="9">
    <source>
        <dbReference type="Ensembl" id="ENSCCRP00020081914.1"/>
    </source>
</evidence>
<dbReference type="GO" id="GO:0005634">
    <property type="term" value="C:nucleus"/>
    <property type="evidence" value="ECO:0007669"/>
    <property type="project" value="UniProtKB-SubCell"/>
</dbReference>
<keyword evidence="3" id="KW-0677">Repeat</keyword>
<keyword evidence="4" id="KW-0863">Zinc-finger</keyword>
<dbReference type="Proteomes" id="UP000694701">
    <property type="component" value="Unplaced"/>
</dbReference>
<keyword evidence="6" id="KW-0805">Transcription regulation</keyword>
<evidence type="ECO:0000313" key="10">
    <source>
        <dbReference type="Proteomes" id="UP000694701"/>
    </source>
</evidence>
<keyword evidence="7" id="KW-0804">Transcription</keyword>
<dbReference type="GO" id="GO:0008270">
    <property type="term" value="F:zinc ion binding"/>
    <property type="evidence" value="ECO:0007669"/>
    <property type="project" value="UniProtKB-KW"/>
</dbReference>
<keyword evidence="5" id="KW-0862">Zinc</keyword>